<keyword evidence="1" id="KW-1133">Transmembrane helix</keyword>
<proteinExistence type="predicted"/>
<evidence type="ECO:0000256" key="1">
    <source>
        <dbReference type="SAM" id="Phobius"/>
    </source>
</evidence>
<dbReference type="EMBL" id="CP017157">
    <property type="protein sequence ID" value="AOP48500.1"/>
    <property type="molecule type" value="Genomic_DNA"/>
</dbReference>
<evidence type="ECO:0000313" key="3">
    <source>
        <dbReference type="Proteomes" id="UP000094094"/>
    </source>
</evidence>
<dbReference type="KEGG" id="slc:SL103_21695"/>
<reference evidence="2 3" key="1">
    <citation type="submission" date="2016-09" db="EMBL/GenBank/DDBJ databases">
        <title>Complete genome sequencing of Streptomyces lydicus 103 and metabolic pathways analysis of antibiotic biosynthesis.</title>
        <authorList>
            <person name="Jia N."/>
            <person name="Ding M.-Z."/>
            <person name="Gao F."/>
            <person name="Yuan Y.-J."/>
        </authorList>
    </citation>
    <scope>NUCLEOTIDE SEQUENCE [LARGE SCALE GENOMIC DNA]</scope>
    <source>
        <strain evidence="2 3">103</strain>
    </source>
</reference>
<accession>A0A1D7VP17</accession>
<feature type="transmembrane region" description="Helical" evidence="1">
    <location>
        <begin position="81"/>
        <end position="103"/>
    </location>
</feature>
<dbReference type="Proteomes" id="UP000094094">
    <property type="component" value="Chromosome"/>
</dbReference>
<sequence length="112" mass="11861">MGGVWALNQGEPLWEHALKLLVLLFVAAPLLHLVRRRRTARHPGPRPRLSFARLAVAKGALIALALGAGQVLDGAVDHPDLAVAAGLTIAVTLFGPLLHRLLLVPAPDDARA</sequence>
<evidence type="ECO:0000313" key="2">
    <source>
        <dbReference type="EMBL" id="AOP48500.1"/>
    </source>
</evidence>
<organism evidence="2 3">
    <name type="scientific">Streptomyces lydicus</name>
    <dbReference type="NCBI Taxonomy" id="47763"/>
    <lineage>
        <taxon>Bacteria</taxon>
        <taxon>Bacillati</taxon>
        <taxon>Actinomycetota</taxon>
        <taxon>Actinomycetes</taxon>
        <taxon>Kitasatosporales</taxon>
        <taxon>Streptomycetaceae</taxon>
        <taxon>Streptomyces</taxon>
    </lineage>
</organism>
<keyword evidence="1" id="KW-0812">Transmembrane</keyword>
<gene>
    <name evidence="2" type="ORF">SL103_21695</name>
</gene>
<keyword evidence="1" id="KW-0472">Membrane</keyword>
<keyword evidence="3" id="KW-1185">Reference proteome</keyword>
<name>A0A1D7VP17_9ACTN</name>
<dbReference type="AlphaFoldDB" id="A0A1D7VP17"/>
<dbReference type="OrthoDB" id="10012261at2"/>
<protein>
    <submittedName>
        <fullName evidence="2">Uncharacterized protein</fullName>
    </submittedName>
</protein>
<feature type="transmembrane region" description="Helical" evidence="1">
    <location>
        <begin position="16"/>
        <end position="34"/>
    </location>
</feature>
<feature type="transmembrane region" description="Helical" evidence="1">
    <location>
        <begin position="55"/>
        <end position="75"/>
    </location>
</feature>